<evidence type="ECO:0000313" key="4">
    <source>
        <dbReference type="EMBL" id="KAJ7362380.1"/>
    </source>
</evidence>
<evidence type="ECO:0000256" key="2">
    <source>
        <dbReference type="ARBA" id="ARBA00038334"/>
    </source>
</evidence>
<evidence type="ECO:0000313" key="5">
    <source>
        <dbReference type="Proteomes" id="UP001218218"/>
    </source>
</evidence>
<comment type="similarity">
    <text evidence="2">Belongs to the AB hydrolase superfamily. Epoxide hydrolase family.</text>
</comment>
<dbReference type="Gene3D" id="3.40.50.1820">
    <property type="entry name" value="alpha/beta hydrolase"/>
    <property type="match status" value="1"/>
</dbReference>
<gene>
    <name evidence="4" type="ORF">DFH08DRAFT_840824</name>
</gene>
<reference evidence="4" key="1">
    <citation type="submission" date="2023-03" db="EMBL/GenBank/DDBJ databases">
        <title>Massive genome expansion in bonnet fungi (Mycena s.s.) driven by repeated elements and novel gene families across ecological guilds.</title>
        <authorList>
            <consortium name="Lawrence Berkeley National Laboratory"/>
            <person name="Harder C.B."/>
            <person name="Miyauchi S."/>
            <person name="Viragh M."/>
            <person name="Kuo A."/>
            <person name="Thoen E."/>
            <person name="Andreopoulos B."/>
            <person name="Lu D."/>
            <person name="Skrede I."/>
            <person name="Drula E."/>
            <person name="Henrissat B."/>
            <person name="Morin E."/>
            <person name="Kohler A."/>
            <person name="Barry K."/>
            <person name="LaButti K."/>
            <person name="Morin E."/>
            <person name="Salamov A."/>
            <person name="Lipzen A."/>
            <person name="Mereny Z."/>
            <person name="Hegedus B."/>
            <person name="Baldrian P."/>
            <person name="Stursova M."/>
            <person name="Weitz H."/>
            <person name="Taylor A."/>
            <person name="Grigoriev I.V."/>
            <person name="Nagy L.G."/>
            <person name="Martin F."/>
            <person name="Kauserud H."/>
        </authorList>
    </citation>
    <scope>NUCLEOTIDE SEQUENCE</scope>
    <source>
        <strain evidence="4">CBHHK002</strain>
    </source>
</reference>
<keyword evidence="1" id="KW-0378">Hydrolase</keyword>
<dbReference type="AlphaFoldDB" id="A0AAD7ALJ3"/>
<accession>A0AAD7ALJ3</accession>
<protein>
    <submittedName>
        <fullName evidence="4">Alpha/beta-hydrolase</fullName>
    </submittedName>
</protein>
<dbReference type="Pfam" id="PF00561">
    <property type="entry name" value="Abhydrolase_1"/>
    <property type="match status" value="1"/>
</dbReference>
<dbReference type="InterPro" id="IPR029058">
    <property type="entry name" value="AB_hydrolase_fold"/>
</dbReference>
<dbReference type="InterPro" id="IPR000639">
    <property type="entry name" value="Epox_hydrolase-like"/>
</dbReference>
<dbReference type="PRINTS" id="PR00412">
    <property type="entry name" value="EPOXHYDRLASE"/>
</dbReference>
<dbReference type="PANTHER" id="PTHR43329">
    <property type="entry name" value="EPOXIDE HYDROLASE"/>
    <property type="match status" value="1"/>
</dbReference>
<comment type="caution">
    <text evidence="4">The sequence shown here is derived from an EMBL/GenBank/DDBJ whole genome shotgun (WGS) entry which is preliminary data.</text>
</comment>
<name>A0AAD7ALJ3_9AGAR</name>
<dbReference type="Proteomes" id="UP001218218">
    <property type="component" value="Unassembled WGS sequence"/>
</dbReference>
<dbReference type="GO" id="GO:0016787">
    <property type="term" value="F:hydrolase activity"/>
    <property type="evidence" value="ECO:0007669"/>
    <property type="project" value="UniProtKB-KW"/>
</dbReference>
<evidence type="ECO:0000259" key="3">
    <source>
        <dbReference type="Pfam" id="PF00561"/>
    </source>
</evidence>
<keyword evidence="5" id="KW-1185">Reference proteome</keyword>
<sequence length="330" mass="36862">MDQSNYKQTKTKRGLTYSYFCSPSVSSKPILFLSHGFPSASFLWRKQVPFFQQLGYGLIVPDHLGYGGTDKPTDPKLYVGRGLAADIVDILEAEGVTQVVAIGHDWGSYLVSRMLHYCPQRVSACAFFAVGYKPAEGDVNLITRTEQIKNVLGYDLLAYQRFFVQPDAPALIERNIDSFINLLYPETPELWKKNMSVDGGTRAWLEGNTITSLPSYMTPEDKEVLRKSLLSGGLSAPLCWYKAQVEEANLEEDAKLSPSARDISQPFLYVAFTKDYLALPILSDPIHGKHVKGPMTRKEIDGDHWGVMSHAAELNEILLEWMRSLASVGS</sequence>
<evidence type="ECO:0000256" key="1">
    <source>
        <dbReference type="ARBA" id="ARBA00022801"/>
    </source>
</evidence>
<dbReference type="SUPFAM" id="SSF53474">
    <property type="entry name" value="alpha/beta-Hydrolases"/>
    <property type="match status" value="1"/>
</dbReference>
<proteinExistence type="inferred from homology"/>
<dbReference type="InterPro" id="IPR000073">
    <property type="entry name" value="AB_hydrolase_1"/>
</dbReference>
<dbReference type="EMBL" id="JARIHO010000004">
    <property type="protein sequence ID" value="KAJ7362380.1"/>
    <property type="molecule type" value="Genomic_DNA"/>
</dbReference>
<organism evidence="4 5">
    <name type="scientific">Mycena albidolilacea</name>
    <dbReference type="NCBI Taxonomy" id="1033008"/>
    <lineage>
        <taxon>Eukaryota</taxon>
        <taxon>Fungi</taxon>
        <taxon>Dikarya</taxon>
        <taxon>Basidiomycota</taxon>
        <taxon>Agaricomycotina</taxon>
        <taxon>Agaricomycetes</taxon>
        <taxon>Agaricomycetidae</taxon>
        <taxon>Agaricales</taxon>
        <taxon>Marasmiineae</taxon>
        <taxon>Mycenaceae</taxon>
        <taxon>Mycena</taxon>
    </lineage>
</organism>
<feature type="domain" description="AB hydrolase-1" evidence="3">
    <location>
        <begin position="29"/>
        <end position="308"/>
    </location>
</feature>